<gene>
    <name evidence="3" type="ORF">KM295_12350</name>
</gene>
<dbReference type="GO" id="GO:0000166">
    <property type="term" value="F:nucleotide binding"/>
    <property type="evidence" value="ECO:0007669"/>
    <property type="project" value="InterPro"/>
</dbReference>
<comment type="caution">
    <text evidence="3">The sequence shown here is derived from an EMBL/GenBank/DDBJ whole genome shotgun (WGS) entry which is preliminary data.</text>
</comment>
<dbReference type="SUPFAM" id="SSF47794">
    <property type="entry name" value="Rad51 N-terminal domain-like"/>
    <property type="match status" value="1"/>
</dbReference>
<dbReference type="GO" id="GO:0003676">
    <property type="term" value="F:nucleic acid binding"/>
    <property type="evidence" value="ECO:0007669"/>
    <property type="project" value="InterPro"/>
</dbReference>
<dbReference type="EMBL" id="JAHLKM010000020">
    <property type="protein sequence ID" value="MCQ4334255.1"/>
    <property type="molecule type" value="Genomic_DNA"/>
</dbReference>
<evidence type="ECO:0000313" key="3">
    <source>
        <dbReference type="EMBL" id="MCQ4334255.1"/>
    </source>
</evidence>
<evidence type="ECO:0000256" key="1">
    <source>
        <dbReference type="SAM" id="MobiDB-lite"/>
    </source>
</evidence>
<dbReference type="InterPro" id="IPR036397">
    <property type="entry name" value="RNaseH_sf"/>
</dbReference>
<reference evidence="3" key="1">
    <citation type="journal article" date="2023" name="Front. Microbiol.">
        <title>Genomic-based phylogenetic and metabolic analyses of the genus Natronomonas, and description of Natronomonas aquatica sp. nov.</title>
        <authorList>
            <person name="Garcia-Roldan A."/>
            <person name="Duran-Viseras A."/>
            <person name="de la Haba R.R."/>
            <person name="Corral P."/>
            <person name="Sanchez-Porro C."/>
            <person name="Ventosa A."/>
        </authorList>
    </citation>
    <scope>NUCLEOTIDE SEQUENCE</scope>
    <source>
        <strain evidence="3">F2-12</strain>
    </source>
</reference>
<name>A0A9R1D7R7_9EURY</name>
<dbReference type="Gene3D" id="1.10.150.20">
    <property type="entry name" value="5' to 3' exonuclease, C-terminal subdomain"/>
    <property type="match status" value="1"/>
</dbReference>
<keyword evidence="4" id="KW-1185">Reference proteome</keyword>
<dbReference type="InterPro" id="IPR038720">
    <property type="entry name" value="YprB_RNase_H-like_dom"/>
</dbReference>
<dbReference type="InterPro" id="IPR010995">
    <property type="entry name" value="DNA_repair_Rad51/TF_NusA_a-hlx"/>
</dbReference>
<dbReference type="AlphaFoldDB" id="A0A9R1D7R7"/>
<dbReference type="Proteomes" id="UP001139494">
    <property type="component" value="Unassembled WGS sequence"/>
</dbReference>
<feature type="compositionally biased region" description="Low complexity" evidence="1">
    <location>
        <begin position="504"/>
        <end position="514"/>
    </location>
</feature>
<evidence type="ECO:0000259" key="2">
    <source>
        <dbReference type="Pfam" id="PF13482"/>
    </source>
</evidence>
<dbReference type="Gene3D" id="3.30.420.10">
    <property type="entry name" value="Ribonuclease H-like superfamily/Ribonuclease H"/>
    <property type="match status" value="1"/>
</dbReference>
<dbReference type="RefSeq" id="WP_256030290.1">
    <property type="nucleotide sequence ID" value="NZ_JAHLKM010000020.1"/>
</dbReference>
<sequence length="523" mass="56852">MVATGREQFKPTLPPEDAVPATILAVPGTVIQEYAVADVLADAIEAVDPDLLIATPPNEAAVSGPHVAKLVDVPVIIPKRNATPTVEVIPEAEVGIIATNTPTDLPATPADLARDLPNARNLDGIDHGYLVTDRLELSIDPHHRRTRLEGIESYTTEVPTAWRTDAITHLSTRLRPDYTTVHRYTDGGDDTTERTLSIHGIGLTTGNLGAGVDESTQELAVAKVYRNGAVCTTSYDPTNFGLRGLDQVGQTRAERLRKRGYDTREAVSRAEVHEIADIRGLGQSTAETIQASATAVANGEVVPIGDGAVPDGDPIFIDIETNGLNGSTAWLIGVLDGDARTGTYLPFRQRTLWKPAEHLESFLTWLAGTAANRPVVAWNGYDFDFPIIARQLEEHHPDRLEEWRTRYRFDPLSWATQQDNATLPGRSNKLEAVATALGWEPQTGELDGQTAAELYNAWATQSTGAEARFTPDWKRFESYCEDDVRALATIYEALGEASRRPPGTATNRSTTETTSQGSLSDFS</sequence>
<dbReference type="Pfam" id="PF13482">
    <property type="entry name" value="RNase_H_2"/>
    <property type="match status" value="1"/>
</dbReference>
<dbReference type="SUPFAM" id="SSF53098">
    <property type="entry name" value="Ribonuclease H-like"/>
    <property type="match status" value="1"/>
</dbReference>
<feature type="domain" description="YprB ribonuclease H-like" evidence="2">
    <location>
        <begin position="315"/>
        <end position="494"/>
    </location>
</feature>
<accession>A0A9R1D7R7</accession>
<dbReference type="Pfam" id="PF14520">
    <property type="entry name" value="HHH_5"/>
    <property type="match status" value="1"/>
</dbReference>
<feature type="region of interest" description="Disordered" evidence="1">
    <location>
        <begin position="495"/>
        <end position="523"/>
    </location>
</feature>
<proteinExistence type="predicted"/>
<protein>
    <submittedName>
        <fullName evidence="3">Ribonuclease H-like domain-containing protein</fullName>
    </submittedName>
</protein>
<dbReference type="InterPro" id="IPR012337">
    <property type="entry name" value="RNaseH-like_sf"/>
</dbReference>
<organism evidence="3 4">
    <name type="scientific">Natronomonas aquatica</name>
    <dbReference type="NCBI Taxonomy" id="2841590"/>
    <lineage>
        <taxon>Archaea</taxon>
        <taxon>Methanobacteriati</taxon>
        <taxon>Methanobacteriota</taxon>
        <taxon>Stenosarchaea group</taxon>
        <taxon>Halobacteria</taxon>
        <taxon>Halobacteriales</taxon>
        <taxon>Natronomonadaceae</taxon>
        <taxon>Natronomonas</taxon>
    </lineage>
</organism>
<evidence type="ECO:0000313" key="4">
    <source>
        <dbReference type="Proteomes" id="UP001139494"/>
    </source>
</evidence>